<gene>
    <name evidence="1" type="ORF">SAMN06297164_3669</name>
</gene>
<dbReference type="Proteomes" id="UP000219335">
    <property type="component" value="Unassembled WGS sequence"/>
</dbReference>
<proteinExistence type="predicted"/>
<accession>A0A286AMC0</accession>
<reference evidence="1 2" key="1">
    <citation type="submission" date="2017-09" db="EMBL/GenBank/DDBJ databases">
        <authorList>
            <person name="Ehlers B."/>
            <person name="Leendertz F.H."/>
        </authorList>
    </citation>
    <scope>NUCLEOTIDE SEQUENCE [LARGE SCALE GENOMIC DNA]</scope>
    <source>
        <strain evidence="1 2">Nm42</strain>
    </source>
</reference>
<sequence>MQIQLNTDNNITGSSELLEHVQKVIEHELRHLPIRTLLYQPPHFLHEFLFLRIRARPLCVTCTS</sequence>
<evidence type="ECO:0000313" key="2">
    <source>
        <dbReference type="Proteomes" id="UP000219335"/>
    </source>
</evidence>
<organism evidence="1 2">
    <name type="scientific">Nitrosomonas ureae</name>
    <dbReference type="NCBI Taxonomy" id="44577"/>
    <lineage>
        <taxon>Bacteria</taxon>
        <taxon>Pseudomonadati</taxon>
        <taxon>Pseudomonadota</taxon>
        <taxon>Betaproteobacteria</taxon>
        <taxon>Nitrosomonadales</taxon>
        <taxon>Nitrosomonadaceae</taxon>
        <taxon>Nitrosomonas</taxon>
    </lineage>
</organism>
<evidence type="ECO:0000313" key="1">
    <source>
        <dbReference type="EMBL" id="SOD23045.1"/>
    </source>
</evidence>
<protein>
    <submittedName>
        <fullName evidence="1">Uncharacterized protein</fullName>
    </submittedName>
</protein>
<dbReference type="AlphaFoldDB" id="A0A286AMC0"/>
<name>A0A286AMC0_9PROT</name>
<dbReference type="EMBL" id="OCMU01000005">
    <property type="protein sequence ID" value="SOD23045.1"/>
    <property type="molecule type" value="Genomic_DNA"/>
</dbReference>